<dbReference type="PIRSF" id="PIRSF000641">
    <property type="entry name" value="SRK"/>
    <property type="match status" value="1"/>
</dbReference>
<dbReference type="PANTHER" id="PTHR47974">
    <property type="entry name" value="OS07G0415500 PROTEIN"/>
    <property type="match status" value="1"/>
</dbReference>
<dbReference type="FunFam" id="3.30.200.20:FF:000370">
    <property type="entry name" value="Receptor-like protein kinase 4"/>
    <property type="match status" value="1"/>
</dbReference>
<evidence type="ECO:0000256" key="4">
    <source>
        <dbReference type="ARBA" id="ARBA00022553"/>
    </source>
</evidence>
<dbReference type="Pfam" id="PF01453">
    <property type="entry name" value="B_lectin"/>
    <property type="match status" value="1"/>
</dbReference>
<evidence type="ECO:0000256" key="17">
    <source>
        <dbReference type="ARBA" id="ARBA00047899"/>
    </source>
</evidence>
<feature type="signal peptide" evidence="22">
    <location>
        <begin position="1"/>
        <end position="26"/>
    </location>
</feature>
<dbReference type="InterPro" id="IPR011009">
    <property type="entry name" value="Kinase-like_dom_sf"/>
</dbReference>
<evidence type="ECO:0000256" key="19">
    <source>
        <dbReference type="PIRNR" id="PIRNR000641"/>
    </source>
</evidence>
<dbReference type="CDD" id="cd01098">
    <property type="entry name" value="PAN_AP_plant"/>
    <property type="match status" value="1"/>
</dbReference>
<keyword evidence="2" id="KW-1003">Cell membrane</keyword>
<evidence type="ECO:0000256" key="18">
    <source>
        <dbReference type="ARBA" id="ARBA00048679"/>
    </source>
</evidence>
<keyword evidence="12 21" id="KW-1133">Transmembrane helix</keyword>
<gene>
    <name evidence="26" type="ORF">TIFTF001_022956</name>
</gene>
<dbReference type="InterPro" id="IPR008271">
    <property type="entry name" value="Ser/Thr_kinase_AS"/>
</dbReference>
<dbReference type="PROSITE" id="PS50011">
    <property type="entry name" value="PROTEIN_KINASE_DOM"/>
    <property type="match status" value="1"/>
</dbReference>
<dbReference type="PROSITE" id="PS00108">
    <property type="entry name" value="PROTEIN_KINASE_ST"/>
    <property type="match status" value="1"/>
</dbReference>
<comment type="caution">
    <text evidence="26">The sequence shown here is derived from an EMBL/GenBank/DDBJ whole genome shotgun (WGS) entry which is preliminary data.</text>
</comment>
<evidence type="ECO:0000256" key="20">
    <source>
        <dbReference type="PROSITE-ProRule" id="PRU10141"/>
    </source>
</evidence>
<dbReference type="CDD" id="cd00028">
    <property type="entry name" value="B_lectin"/>
    <property type="match status" value="1"/>
</dbReference>
<keyword evidence="4" id="KW-0597">Phosphoprotein</keyword>
<dbReference type="PROSITE" id="PS50927">
    <property type="entry name" value="BULB_LECTIN"/>
    <property type="match status" value="1"/>
</dbReference>
<evidence type="ECO:0000256" key="10">
    <source>
        <dbReference type="ARBA" id="ARBA00022777"/>
    </source>
</evidence>
<dbReference type="InterPro" id="IPR000719">
    <property type="entry name" value="Prot_kinase_dom"/>
</dbReference>
<evidence type="ECO:0000313" key="26">
    <source>
        <dbReference type="EMBL" id="GMN53823.1"/>
    </source>
</evidence>
<dbReference type="InterPro" id="IPR036426">
    <property type="entry name" value="Bulb-type_lectin_dom_sf"/>
</dbReference>
<feature type="chain" id="PRO_5041662009" description="Receptor-like serine/threonine-protein kinase" evidence="22">
    <location>
        <begin position="27"/>
        <end position="793"/>
    </location>
</feature>
<dbReference type="PROSITE" id="PS00107">
    <property type="entry name" value="PROTEIN_KINASE_ATP"/>
    <property type="match status" value="1"/>
</dbReference>
<dbReference type="Pfam" id="PF00954">
    <property type="entry name" value="S_locus_glycop"/>
    <property type="match status" value="1"/>
</dbReference>
<evidence type="ECO:0000259" key="23">
    <source>
        <dbReference type="PROSITE" id="PS50011"/>
    </source>
</evidence>
<keyword evidence="14" id="KW-1015">Disulfide bond</keyword>
<dbReference type="Proteomes" id="UP001187192">
    <property type="component" value="Unassembled WGS sequence"/>
</dbReference>
<evidence type="ECO:0000256" key="13">
    <source>
        <dbReference type="ARBA" id="ARBA00023136"/>
    </source>
</evidence>
<evidence type="ECO:0000256" key="3">
    <source>
        <dbReference type="ARBA" id="ARBA00022527"/>
    </source>
</evidence>
<dbReference type="InterPro" id="IPR024171">
    <property type="entry name" value="SRK-like_kinase"/>
</dbReference>
<dbReference type="EMBL" id="BTGU01000048">
    <property type="protein sequence ID" value="GMN53823.1"/>
    <property type="molecule type" value="Genomic_DNA"/>
</dbReference>
<dbReference type="AlphaFoldDB" id="A0AA88AFC3"/>
<dbReference type="Gene3D" id="1.10.510.10">
    <property type="entry name" value="Transferase(Phosphotransferase) domain 1"/>
    <property type="match status" value="1"/>
</dbReference>
<keyword evidence="11 19" id="KW-0067">ATP-binding</keyword>
<evidence type="ECO:0000256" key="2">
    <source>
        <dbReference type="ARBA" id="ARBA00022475"/>
    </source>
</evidence>
<dbReference type="SMART" id="SM00473">
    <property type="entry name" value="PAN_AP"/>
    <property type="match status" value="1"/>
</dbReference>
<evidence type="ECO:0000256" key="12">
    <source>
        <dbReference type="ARBA" id="ARBA00022989"/>
    </source>
</evidence>
<dbReference type="SUPFAM" id="SSF51110">
    <property type="entry name" value="alpha-D-mannose-specific plant lectins"/>
    <property type="match status" value="1"/>
</dbReference>
<evidence type="ECO:0000256" key="9">
    <source>
        <dbReference type="ARBA" id="ARBA00022741"/>
    </source>
</evidence>
<dbReference type="Gene3D" id="2.90.10.10">
    <property type="entry name" value="Bulb-type lectin domain"/>
    <property type="match status" value="1"/>
</dbReference>
<comment type="catalytic activity">
    <reaction evidence="18 19">
        <text>L-seryl-[protein] + ATP = O-phospho-L-seryl-[protein] + ADP + H(+)</text>
        <dbReference type="Rhea" id="RHEA:17989"/>
        <dbReference type="Rhea" id="RHEA-COMP:9863"/>
        <dbReference type="Rhea" id="RHEA-COMP:11604"/>
        <dbReference type="ChEBI" id="CHEBI:15378"/>
        <dbReference type="ChEBI" id="CHEBI:29999"/>
        <dbReference type="ChEBI" id="CHEBI:30616"/>
        <dbReference type="ChEBI" id="CHEBI:83421"/>
        <dbReference type="ChEBI" id="CHEBI:456216"/>
        <dbReference type="EC" id="2.7.11.1"/>
    </reaction>
</comment>
<evidence type="ECO:0000256" key="7">
    <source>
        <dbReference type="ARBA" id="ARBA00022729"/>
    </source>
</evidence>
<keyword evidence="5 19" id="KW-0808">Transferase</keyword>
<dbReference type="Pfam" id="PF08276">
    <property type="entry name" value="PAN_2"/>
    <property type="match status" value="1"/>
</dbReference>
<keyword evidence="8" id="KW-0430">Lectin</keyword>
<dbReference type="SUPFAM" id="SSF56112">
    <property type="entry name" value="Protein kinase-like (PK-like)"/>
    <property type="match status" value="1"/>
</dbReference>
<keyword evidence="10 19" id="KW-0418">Kinase</keyword>
<evidence type="ECO:0000256" key="21">
    <source>
        <dbReference type="SAM" id="Phobius"/>
    </source>
</evidence>
<comment type="catalytic activity">
    <reaction evidence="17 19">
        <text>L-threonyl-[protein] + ATP = O-phospho-L-threonyl-[protein] + ADP + H(+)</text>
        <dbReference type="Rhea" id="RHEA:46608"/>
        <dbReference type="Rhea" id="RHEA-COMP:11060"/>
        <dbReference type="Rhea" id="RHEA-COMP:11605"/>
        <dbReference type="ChEBI" id="CHEBI:15378"/>
        <dbReference type="ChEBI" id="CHEBI:30013"/>
        <dbReference type="ChEBI" id="CHEBI:30616"/>
        <dbReference type="ChEBI" id="CHEBI:61977"/>
        <dbReference type="ChEBI" id="CHEBI:456216"/>
        <dbReference type="EC" id="2.7.11.1"/>
    </reaction>
</comment>
<keyword evidence="27" id="KW-1185">Reference proteome</keyword>
<dbReference type="InterPro" id="IPR003609">
    <property type="entry name" value="Pan_app"/>
</dbReference>
<organism evidence="26 27">
    <name type="scientific">Ficus carica</name>
    <name type="common">Common fig</name>
    <dbReference type="NCBI Taxonomy" id="3494"/>
    <lineage>
        <taxon>Eukaryota</taxon>
        <taxon>Viridiplantae</taxon>
        <taxon>Streptophyta</taxon>
        <taxon>Embryophyta</taxon>
        <taxon>Tracheophyta</taxon>
        <taxon>Spermatophyta</taxon>
        <taxon>Magnoliopsida</taxon>
        <taxon>eudicotyledons</taxon>
        <taxon>Gunneridae</taxon>
        <taxon>Pentapetalae</taxon>
        <taxon>rosids</taxon>
        <taxon>fabids</taxon>
        <taxon>Rosales</taxon>
        <taxon>Moraceae</taxon>
        <taxon>Ficeae</taxon>
        <taxon>Ficus</taxon>
    </lineage>
</organism>
<feature type="domain" description="Apple" evidence="25">
    <location>
        <begin position="342"/>
        <end position="420"/>
    </location>
</feature>
<evidence type="ECO:0000256" key="6">
    <source>
        <dbReference type="ARBA" id="ARBA00022692"/>
    </source>
</evidence>
<proteinExistence type="inferred from homology"/>
<keyword evidence="9 19" id="KW-0547">Nucleotide-binding</keyword>
<dbReference type="InterPro" id="IPR001480">
    <property type="entry name" value="Bulb-type_lectin_dom"/>
</dbReference>
<sequence length="793" mass="89627">MGVSSKNHCVSHSVLILLLMFIHVYGSTGYNSTIFAGQSLNGNQKLTSPREVFEMGFFTPGNSLNYYIGIWYKKPGDKTVVWVANREQPVSDPSFSALELLENGNLTLLSESKTAIWSSNSKSNVSNSTIGMLLDSGNFVVRDALDSSLVIWQSFDHPTDTWLPGGKVGYNKLIHRPWRNPQNPAPGIFSFQLDQNERKNLLLWNGSKMYWTSGYWTGTIFSFVPEIQLNQYVTNVTYVSIKNESYFTYDATYSDALTRFMIDTTGQLKQYVRGKDFGRWNLYWMRPSEQCEVYAFCGSFSKCNLYDTPLCVCLEGFEPKRRNDWELGDHSDGCVRKTPLQCTSGGNDRFMTISNVRLPLNSESLEVRNGEECRLACLSNCSCIAYAHDDQCFTWKGNLLNIKQLTASERVGKYLYLRVAASDLTETKVVKRKTPWIVLVLVIVGLFSLLIVVAVFVKRRYFVGESEILEDSLVVFRSRDLKAATRNFSEKLGEGGFGSVFKGSLPPNSTAVAVKTLNSMNQGEKQFRTEVMTIGTIQHVNLVRLRGFCTEGSKRFLVYDYMPNGSLDSLLFQSSITVLDWRVRYQIAIGTAKGLCYLHEECRDCIIHCDVKPENILLDAEYNPKLADFGLAKLIGRDFSRVLTTMRGTRGYLAPEWISGEAITPKADVFSYGMLLFELISGRRNSELLEDEMEHYFPNRVSNSLQKGEDILALVDCRLEGNADIQELTTACKVACWCIQDYEKNRPSMSFVVQTLMGFAEISVFPVPMFIQRLRGRPLEAVNYYQPKSSGSG</sequence>
<comment type="similarity">
    <text evidence="19">Belongs to the protein kinase superfamily. Ser/Thr protein kinase family.</text>
</comment>
<dbReference type="Pfam" id="PF00069">
    <property type="entry name" value="Pkinase"/>
    <property type="match status" value="1"/>
</dbReference>
<evidence type="ECO:0000256" key="1">
    <source>
        <dbReference type="ARBA" id="ARBA00004251"/>
    </source>
</evidence>
<dbReference type="GO" id="GO:0004674">
    <property type="term" value="F:protein serine/threonine kinase activity"/>
    <property type="evidence" value="ECO:0007669"/>
    <property type="project" value="UniProtKB-KW"/>
</dbReference>
<dbReference type="FunFam" id="2.90.10.10:FF:000009">
    <property type="entry name" value="Receptor-like serine/threonine-protein kinase SD1-8"/>
    <property type="match status" value="1"/>
</dbReference>
<dbReference type="GO" id="GO:0048544">
    <property type="term" value="P:recognition of pollen"/>
    <property type="evidence" value="ECO:0007669"/>
    <property type="project" value="InterPro"/>
</dbReference>
<evidence type="ECO:0000256" key="15">
    <source>
        <dbReference type="ARBA" id="ARBA00023170"/>
    </source>
</evidence>
<keyword evidence="7 22" id="KW-0732">Signal</keyword>
<evidence type="ECO:0000256" key="5">
    <source>
        <dbReference type="ARBA" id="ARBA00022679"/>
    </source>
</evidence>
<accession>A0AA88AFC3</accession>
<dbReference type="SMART" id="SM00108">
    <property type="entry name" value="B_lectin"/>
    <property type="match status" value="1"/>
</dbReference>
<protein>
    <recommendedName>
        <fullName evidence="19">Receptor-like serine/threonine-protein kinase</fullName>
        <ecNumber evidence="19">2.7.11.1</ecNumber>
    </recommendedName>
</protein>
<keyword evidence="13 21" id="KW-0472">Membrane</keyword>
<dbReference type="CDD" id="cd14066">
    <property type="entry name" value="STKc_IRAK"/>
    <property type="match status" value="1"/>
</dbReference>
<evidence type="ECO:0000256" key="22">
    <source>
        <dbReference type="SAM" id="SignalP"/>
    </source>
</evidence>
<dbReference type="PROSITE" id="PS50948">
    <property type="entry name" value="PAN"/>
    <property type="match status" value="1"/>
</dbReference>
<dbReference type="Gene3D" id="3.30.200.20">
    <property type="entry name" value="Phosphorylase Kinase, domain 1"/>
    <property type="match status" value="1"/>
</dbReference>
<feature type="transmembrane region" description="Helical" evidence="21">
    <location>
        <begin position="436"/>
        <end position="457"/>
    </location>
</feature>
<dbReference type="InterPro" id="IPR000858">
    <property type="entry name" value="S_locus_glycoprot_dom"/>
</dbReference>
<evidence type="ECO:0000256" key="16">
    <source>
        <dbReference type="ARBA" id="ARBA00023180"/>
    </source>
</evidence>
<dbReference type="EC" id="2.7.11.1" evidence="19"/>
<comment type="subcellular location">
    <subcellularLocation>
        <location evidence="1">Cell membrane</location>
        <topology evidence="1">Single-pass type I membrane protein</topology>
    </subcellularLocation>
</comment>
<evidence type="ECO:0000259" key="24">
    <source>
        <dbReference type="PROSITE" id="PS50927"/>
    </source>
</evidence>
<evidence type="ECO:0000256" key="14">
    <source>
        <dbReference type="ARBA" id="ARBA00023157"/>
    </source>
</evidence>
<dbReference type="PANTHER" id="PTHR47974:SF19">
    <property type="entry name" value="RECEPTOR-LIKE SERINE_THREONINE-PROTEIN KINASE"/>
    <property type="match status" value="1"/>
</dbReference>
<feature type="domain" description="Protein kinase" evidence="23">
    <location>
        <begin position="486"/>
        <end position="760"/>
    </location>
</feature>
<dbReference type="GO" id="GO:0005886">
    <property type="term" value="C:plasma membrane"/>
    <property type="evidence" value="ECO:0007669"/>
    <property type="project" value="UniProtKB-SubCell"/>
</dbReference>
<keyword evidence="16" id="KW-0325">Glycoprotein</keyword>
<evidence type="ECO:0000256" key="8">
    <source>
        <dbReference type="ARBA" id="ARBA00022734"/>
    </source>
</evidence>
<reference evidence="26" key="1">
    <citation type="submission" date="2023-07" db="EMBL/GenBank/DDBJ databases">
        <title>draft genome sequence of fig (Ficus carica).</title>
        <authorList>
            <person name="Takahashi T."/>
            <person name="Nishimura K."/>
        </authorList>
    </citation>
    <scope>NUCLEOTIDE SEQUENCE</scope>
</reference>
<evidence type="ECO:0000259" key="25">
    <source>
        <dbReference type="PROSITE" id="PS50948"/>
    </source>
</evidence>
<feature type="domain" description="Bulb-type lectin" evidence="24">
    <location>
        <begin position="31"/>
        <end position="154"/>
    </location>
</feature>
<name>A0AA88AFC3_FICCA</name>
<dbReference type="GO" id="GO:0005524">
    <property type="term" value="F:ATP binding"/>
    <property type="evidence" value="ECO:0007669"/>
    <property type="project" value="UniProtKB-UniRule"/>
</dbReference>
<dbReference type="GO" id="GO:0030246">
    <property type="term" value="F:carbohydrate binding"/>
    <property type="evidence" value="ECO:0007669"/>
    <property type="project" value="UniProtKB-KW"/>
</dbReference>
<keyword evidence="3 19" id="KW-0723">Serine/threonine-protein kinase</keyword>
<dbReference type="SMART" id="SM00220">
    <property type="entry name" value="S_TKc"/>
    <property type="match status" value="1"/>
</dbReference>
<keyword evidence="6 21" id="KW-0812">Transmembrane</keyword>
<feature type="binding site" evidence="20">
    <location>
        <position position="515"/>
    </location>
    <ligand>
        <name>ATP</name>
        <dbReference type="ChEBI" id="CHEBI:30616"/>
    </ligand>
</feature>
<evidence type="ECO:0000256" key="11">
    <source>
        <dbReference type="ARBA" id="ARBA00022840"/>
    </source>
</evidence>
<evidence type="ECO:0000313" key="27">
    <source>
        <dbReference type="Proteomes" id="UP001187192"/>
    </source>
</evidence>
<dbReference type="FunFam" id="1.10.510.10:FF:000227">
    <property type="entry name" value="Serine/threonine-protein kinase"/>
    <property type="match status" value="1"/>
</dbReference>
<dbReference type="InterPro" id="IPR017441">
    <property type="entry name" value="Protein_kinase_ATP_BS"/>
</dbReference>
<keyword evidence="15" id="KW-0675">Receptor</keyword>